<evidence type="ECO:0000313" key="1">
    <source>
        <dbReference type="EMBL" id="JAP92042.1"/>
    </source>
</evidence>
<proteinExistence type="predicted"/>
<protein>
    <submittedName>
        <fullName evidence="1">Uncharacterized protein</fullName>
    </submittedName>
</protein>
<feature type="non-terminal residue" evidence="1">
    <location>
        <position position="1"/>
    </location>
</feature>
<reference evidence="1" key="1">
    <citation type="submission" date="2015-07" db="EMBL/GenBank/DDBJ databases">
        <title>Adaptation to a free-living lifestyle via gene acquisitions in the diplomonad Trepomonas sp. PC1.</title>
        <authorList>
            <person name="Xu F."/>
            <person name="Jerlstrom-Hultqvist J."/>
            <person name="Kolisko M."/>
            <person name="Simpson A.G.B."/>
            <person name="Roger A.J."/>
            <person name="Svard S.G."/>
            <person name="Andersson J.O."/>
        </authorList>
    </citation>
    <scope>NUCLEOTIDE SEQUENCE</scope>
    <source>
        <strain evidence="1">PC1</strain>
    </source>
</reference>
<gene>
    <name evidence="1" type="ORF">TPC1_16139</name>
</gene>
<dbReference type="EMBL" id="GDID01004564">
    <property type="protein sequence ID" value="JAP92042.1"/>
    <property type="molecule type" value="Transcribed_RNA"/>
</dbReference>
<name>A0A146K576_9EUKA</name>
<sequence length="207" mass="23768">KSINLPKPNSFDASGNLYRCISPGVKLLKNQQRNYTICDHKSPLKHISSYDFRAQDPIQKNKLPVISLDHNKSAFTISKRIDYKKIIDPIKIKFNQNQVMQSYSMLRTRDLSSPLRDIVEQKVIEPQQFSVMSPGSRKMPIVQFRNQIVNNYKHNGIFQKIKIETSGDDEIEGQWSCCGSYDLNCRGCIKTQQQPGKTQFDSQNVIG</sequence>
<accession>A0A146K576</accession>
<feature type="non-terminal residue" evidence="1">
    <location>
        <position position="207"/>
    </location>
</feature>
<dbReference type="AlphaFoldDB" id="A0A146K576"/>
<organism evidence="1">
    <name type="scientific">Trepomonas sp. PC1</name>
    <dbReference type="NCBI Taxonomy" id="1076344"/>
    <lineage>
        <taxon>Eukaryota</taxon>
        <taxon>Metamonada</taxon>
        <taxon>Diplomonadida</taxon>
        <taxon>Hexamitidae</taxon>
        <taxon>Hexamitinae</taxon>
        <taxon>Trepomonas</taxon>
    </lineage>
</organism>